<dbReference type="EMBL" id="LR586016">
    <property type="protein sequence ID" value="VIP01206.1"/>
    <property type="molecule type" value="Genomic_DNA"/>
</dbReference>
<dbReference type="Proteomes" id="UP000464378">
    <property type="component" value="Chromosome"/>
</dbReference>
<accession>A0A6C2YIG7</accession>
<sequence>MIPNLHQAFAHAQLQWQGCDWDTAFGSRLFNLNGMTARQATLLANATAGEESRAWQEASAWLDRLEAVAALAREHGQAALELALAGDWDAALSRAQLACDLEAPYHIHCVWAEFRNAIQAERDWAPAVPPATVWQTGVT</sequence>
<dbReference type="InParanoid" id="A0A6C2YIG7"/>
<dbReference type="RefSeq" id="WP_162656432.1">
    <property type="nucleotide sequence ID" value="NZ_LR593887.1"/>
</dbReference>
<protein>
    <submittedName>
        <fullName evidence="1">Uncharacterized protein</fullName>
    </submittedName>
</protein>
<dbReference type="EMBL" id="LR593887">
    <property type="protein sequence ID" value="VTR97838.1"/>
    <property type="molecule type" value="Genomic_DNA"/>
</dbReference>
<evidence type="ECO:0000313" key="1">
    <source>
        <dbReference type="EMBL" id="VIP01206.1"/>
    </source>
</evidence>
<dbReference type="KEGG" id="tim:GMBLW1_27540"/>
<evidence type="ECO:0000313" key="2">
    <source>
        <dbReference type="Proteomes" id="UP000464378"/>
    </source>
</evidence>
<organism evidence="1">
    <name type="scientific">Tuwongella immobilis</name>
    <dbReference type="NCBI Taxonomy" id="692036"/>
    <lineage>
        <taxon>Bacteria</taxon>
        <taxon>Pseudomonadati</taxon>
        <taxon>Planctomycetota</taxon>
        <taxon>Planctomycetia</taxon>
        <taxon>Gemmatales</taxon>
        <taxon>Gemmataceae</taxon>
        <taxon>Tuwongella</taxon>
    </lineage>
</organism>
<reference evidence="1" key="1">
    <citation type="submission" date="2019-04" db="EMBL/GenBank/DDBJ databases">
        <authorList>
            <consortium name="Science for Life Laboratories"/>
        </authorList>
    </citation>
    <scope>NUCLEOTIDE SEQUENCE</scope>
    <source>
        <strain evidence="1">MBLW1</strain>
    </source>
</reference>
<gene>
    <name evidence="1" type="ORF">GMBLW1_27540</name>
</gene>
<proteinExistence type="predicted"/>
<dbReference type="AlphaFoldDB" id="A0A6C2YIG7"/>
<keyword evidence="2" id="KW-1185">Reference proteome</keyword>
<name>A0A6C2YIG7_9BACT</name>